<dbReference type="Proteomes" id="UP000824044">
    <property type="component" value="Unassembled WGS sequence"/>
</dbReference>
<sequence>MKIVVYGLGIIGASVAASLKKAGHLVLGKNRSRESVVYALEHDMIDGEAVSYEGADVVVLALPPRVTVRELKEGAFPDGCIVMDICGVKSAPEQAAFSKPRKWRYVGTHPMAGKETSGIRSASDTLFVGANFVITHAPQTDAAALDTVRFLAKDMGFGRIVECSAAEHDRMIALTSQLCHVAANAYVTTPLSAGCVGFTGGSFQDMTRVAPVDEAMWAELFCMNSEALCEEIVRLSRRLDAFADAIRDRDEARICALMREGKACYEEFFRRN</sequence>
<organism evidence="5 6">
    <name type="scientific">Candidatus Gallimonas intestinigallinarum</name>
    <dbReference type="NCBI Taxonomy" id="2838604"/>
    <lineage>
        <taxon>Bacteria</taxon>
        <taxon>Bacillati</taxon>
        <taxon>Bacillota</taxon>
        <taxon>Clostridia</taxon>
        <taxon>Candidatus Gallimonas</taxon>
    </lineage>
</organism>
<evidence type="ECO:0000256" key="3">
    <source>
        <dbReference type="ARBA" id="ARBA00029440"/>
    </source>
</evidence>
<comment type="caution">
    <text evidence="5">The sequence shown here is derived from an EMBL/GenBank/DDBJ whole genome shotgun (WGS) entry which is preliminary data.</text>
</comment>
<evidence type="ECO:0000259" key="4">
    <source>
        <dbReference type="PROSITE" id="PS51176"/>
    </source>
</evidence>
<evidence type="ECO:0000313" key="5">
    <source>
        <dbReference type="EMBL" id="HIZ24508.1"/>
    </source>
</evidence>
<dbReference type="Pfam" id="PF20463">
    <property type="entry name" value="PDH_C"/>
    <property type="match status" value="1"/>
</dbReference>
<dbReference type="AlphaFoldDB" id="A0A9D2IV11"/>
<dbReference type="InterPro" id="IPR046826">
    <property type="entry name" value="PDH_N"/>
</dbReference>
<dbReference type="Gene3D" id="1.10.3660.10">
    <property type="entry name" value="6-phosphogluconate dehydrogenase C-terminal like domain"/>
    <property type="match status" value="1"/>
</dbReference>
<reference evidence="5" key="1">
    <citation type="journal article" date="2021" name="PeerJ">
        <title>Extensive microbial diversity within the chicken gut microbiome revealed by metagenomics and culture.</title>
        <authorList>
            <person name="Gilroy R."/>
            <person name="Ravi A."/>
            <person name="Getino M."/>
            <person name="Pursley I."/>
            <person name="Horton D.L."/>
            <person name="Alikhan N.F."/>
            <person name="Baker D."/>
            <person name="Gharbi K."/>
            <person name="Hall N."/>
            <person name="Watson M."/>
            <person name="Adriaenssens E.M."/>
            <person name="Foster-Nyarko E."/>
            <person name="Jarju S."/>
            <person name="Secka A."/>
            <person name="Antonio M."/>
            <person name="Oren A."/>
            <person name="Chaudhuri R.R."/>
            <person name="La Ragione R."/>
            <person name="Hildebrand F."/>
            <person name="Pallen M.J."/>
        </authorList>
    </citation>
    <scope>NUCLEOTIDE SEQUENCE</scope>
    <source>
        <strain evidence="5">CHK33-5263</strain>
    </source>
</reference>
<protein>
    <submittedName>
        <fullName evidence="5">Prephenate dehydrogenase/arogenate dehydrogenase family protein</fullName>
    </submittedName>
</protein>
<dbReference type="InterPro" id="IPR008927">
    <property type="entry name" value="6-PGluconate_DH-like_C_sf"/>
</dbReference>
<evidence type="ECO:0000313" key="6">
    <source>
        <dbReference type="Proteomes" id="UP000824044"/>
    </source>
</evidence>
<dbReference type="PROSITE" id="PS51176">
    <property type="entry name" value="PDH_ADH"/>
    <property type="match status" value="1"/>
</dbReference>
<dbReference type="GO" id="GO:0006571">
    <property type="term" value="P:tyrosine biosynthetic process"/>
    <property type="evidence" value="ECO:0007669"/>
    <property type="project" value="InterPro"/>
</dbReference>
<dbReference type="InterPro" id="IPR003099">
    <property type="entry name" value="Prephen_DH"/>
</dbReference>
<dbReference type="InterPro" id="IPR046825">
    <property type="entry name" value="PDH_C"/>
</dbReference>
<dbReference type="GO" id="GO:0070403">
    <property type="term" value="F:NAD+ binding"/>
    <property type="evidence" value="ECO:0007669"/>
    <property type="project" value="InterPro"/>
</dbReference>
<gene>
    <name evidence="5" type="ORF">H9812_03415</name>
</gene>
<dbReference type="InterPro" id="IPR036291">
    <property type="entry name" value="NAD(P)-bd_dom_sf"/>
</dbReference>
<dbReference type="InterPro" id="IPR050812">
    <property type="entry name" value="Preph/Arog_dehydrog"/>
</dbReference>
<dbReference type="GO" id="GO:0004665">
    <property type="term" value="F:prephenate dehydrogenase (NADP+) activity"/>
    <property type="evidence" value="ECO:0007669"/>
    <property type="project" value="InterPro"/>
</dbReference>
<dbReference type="GO" id="GO:0008977">
    <property type="term" value="F:prephenate dehydrogenase (NAD+) activity"/>
    <property type="evidence" value="ECO:0007669"/>
    <property type="project" value="InterPro"/>
</dbReference>
<evidence type="ECO:0000256" key="1">
    <source>
        <dbReference type="ARBA" id="ARBA00007964"/>
    </source>
</evidence>
<accession>A0A9D2IV11</accession>
<dbReference type="Gene3D" id="3.40.50.720">
    <property type="entry name" value="NAD(P)-binding Rossmann-like Domain"/>
    <property type="match status" value="1"/>
</dbReference>
<proteinExistence type="inferred from homology"/>
<dbReference type="PANTHER" id="PTHR21363:SF0">
    <property type="entry name" value="PREPHENATE DEHYDROGENASE [NADP(+)]"/>
    <property type="match status" value="1"/>
</dbReference>
<evidence type="ECO:0000256" key="2">
    <source>
        <dbReference type="ARBA" id="ARBA00023002"/>
    </source>
</evidence>
<comment type="similarity">
    <text evidence="1">Belongs to the prephenate/arogenate dehydrogenase family.</text>
</comment>
<name>A0A9D2IV11_9FIRM</name>
<keyword evidence="2" id="KW-0560">Oxidoreductase</keyword>
<dbReference type="Pfam" id="PF02153">
    <property type="entry name" value="PDH_N"/>
    <property type="match status" value="1"/>
</dbReference>
<reference evidence="5" key="2">
    <citation type="submission" date="2021-04" db="EMBL/GenBank/DDBJ databases">
        <authorList>
            <person name="Gilroy R."/>
        </authorList>
    </citation>
    <scope>NUCLEOTIDE SEQUENCE</scope>
    <source>
        <strain evidence="5">CHK33-5263</strain>
    </source>
</reference>
<dbReference type="SUPFAM" id="SSF48179">
    <property type="entry name" value="6-phosphogluconate dehydrogenase C-terminal domain-like"/>
    <property type="match status" value="1"/>
</dbReference>
<comment type="pathway">
    <text evidence="3">Amino-acid biosynthesis.</text>
</comment>
<dbReference type="SUPFAM" id="SSF51735">
    <property type="entry name" value="NAD(P)-binding Rossmann-fold domains"/>
    <property type="match status" value="1"/>
</dbReference>
<dbReference type="EMBL" id="DXBS01000067">
    <property type="protein sequence ID" value="HIZ24508.1"/>
    <property type="molecule type" value="Genomic_DNA"/>
</dbReference>
<dbReference type="PANTHER" id="PTHR21363">
    <property type="entry name" value="PREPHENATE DEHYDROGENASE"/>
    <property type="match status" value="1"/>
</dbReference>
<feature type="domain" description="Prephenate/arogenate dehydrogenase" evidence="4">
    <location>
        <begin position="1"/>
        <end position="272"/>
    </location>
</feature>